<keyword evidence="1" id="KW-1133">Transmembrane helix</keyword>
<dbReference type="GO" id="GO:0016020">
    <property type="term" value="C:membrane"/>
    <property type="evidence" value="ECO:0007669"/>
    <property type="project" value="TreeGrafter"/>
</dbReference>
<dbReference type="AlphaFoldDB" id="A0A8X8Y699"/>
<dbReference type="EMBL" id="PNBA02000004">
    <property type="protein sequence ID" value="KAG6426668.1"/>
    <property type="molecule type" value="Genomic_DNA"/>
</dbReference>
<keyword evidence="3" id="KW-1185">Reference proteome</keyword>
<sequence>MVGSLFFLLDSHLYPPMSQTMHWLLLPTNVGFLVDFLLPTVIGCMPMILQNTSFGRLASAAVGPESGSQKSEVWSYLFPLRGISSSVLISLRIKKYSTDIIMMILLLPQLSLLMPRHHVKSREVESFILPVQLCYKQADASSFLYGAYAIEVDIFRISGPLLAAGDVLGMLLHSLLAPLVLSSPCS</sequence>
<gene>
    <name evidence="2" type="ORF">SASPL_110895</name>
</gene>
<dbReference type="Proteomes" id="UP000298416">
    <property type="component" value="Unassembled WGS sequence"/>
</dbReference>
<reference evidence="2" key="1">
    <citation type="submission" date="2018-01" db="EMBL/GenBank/DDBJ databases">
        <authorList>
            <person name="Mao J.F."/>
        </authorList>
    </citation>
    <scope>NUCLEOTIDE SEQUENCE</scope>
    <source>
        <strain evidence="2">Huo1</strain>
        <tissue evidence="2">Leaf</tissue>
    </source>
</reference>
<evidence type="ECO:0000313" key="3">
    <source>
        <dbReference type="Proteomes" id="UP000298416"/>
    </source>
</evidence>
<proteinExistence type="predicted"/>
<keyword evidence="1" id="KW-0812">Transmembrane</keyword>
<dbReference type="PANTHER" id="PTHR47699">
    <property type="entry name" value="SNARE ASSOCIATED GOLGI PROTEIN FAMILY"/>
    <property type="match status" value="1"/>
</dbReference>
<accession>A0A8X8Y699</accession>
<evidence type="ECO:0000313" key="2">
    <source>
        <dbReference type="EMBL" id="KAG6426668.1"/>
    </source>
</evidence>
<feature type="transmembrane region" description="Helical" evidence="1">
    <location>
        <begin position="20"/>
        <end position="49"/>
    </location>
</feature>
<reference evidence="2" key="2">
    <citation type="submission" date="2020-08" db="EMBL/GenBank/DDBJ databases">
        <title>Plant Genome Project.</title>
        <authorList>
            <person name="Zhang R.-G."/>
        </authorList>
    </citation>
    <scope>NUCLEOTIDE SEQUENCE</scope>
    <source>
        <strain evidence="2">Huo1</strain>
        <tissue evidence="2">Leaf</tissue>
    </source>
</reference>
<name>A0A8X8Y699_SALSN</name>
<keyword evidence="1" id="KW-0472">Membrane</keyword>
<dbReference type="PANTHER" id="PTHR47699:SF1">
    <property type="entry name" value="SNARE ASSOCIATED GOLGI PROTEIN FAMILY"/>
    <property type="match status" value="1"/>
</dbReference>
<organism evidence="2">
    <name type="scientific">Salvia splendens</name>
    <name type="common">Scarlet sage</name>
    <dbReference type="NCBI Taxonomy" id="180675"/>
    <lineage>
        <taxon>Eukaryota</taxon>
        <taxon>Viridiplantae</taxon>
        <taxon>Streptophyta</taxon>
        <taxon>Embryophyta</taxon>
        <taxon>Tracheophyta</taxon>
        <taxon>Spermatophyta</taxon>
        <taxon>Magnoliopsida</taxon>
        <taxon>eudicotyledons</taxon>
        <taxon>Gunneridae</taxon>
        <taxon>Pentapetalae</taxon>
        <taxon>asterids</taxon>
        <taxon>lamiids</taxon>
        <taxon>Lamiales</taxon>
        <taxon>Lamiaceae</taxon>
        <taxon>Nepetoideae</taxon>
        <taxon>Mentheae</taxon>
        <taxon>Salviinae</taxon>
        <taxon>Salvia</taxon>
        <taxon>Salvia subgen. Calosphace</taxon>
        <taxon>core Calosphace</taxon>
    </lineage>
</organism>
<evidence type="ECO:0000256" key="1">
    <source>
        <dbReference type="SAM" id="Phobius"/>
    </source>
</evidence>
<protein>
    <submittedName>
        <fullName evidence="2">Uncharacterized protein</fullName>
    </submittedName>
</protein>
<comment type="caution">
    <text evidence="2">The sequence shown here is derived from an EMBL/GenBank/DDBJ whole genome shotgun (WGS) entry which is preliminary data.</text>
</comment>